<evidence type="ECO:0000313" key="2">
    <source>
        <dbReference type="Proteomes" id="UP001057402"/>
    </source>
</evidence>
<evidence type="ECO:0000313" key="1">
    <source>
        <dbReference type="EMBL" id="KAI4339768.1"/>
    </source>
</evidence>
<proteinExistence type="predicted"/>
<gene>
    <name evidence="1" type="ORF">MLD38_024675</name>
</gene>
<comment type="caution">
    <text evidence="1">The sequence shown here is derived from an EMBL/GenBank/DDBJ whole genome shotgun (WGS) entry which is preliminary data.</text>
</comment>
<name>A0ACB9NUC6_9MYRT</name>
<protein>
    <submittedName>
        <fullName evidence="1">Uncharacterized protein</fullName>
    </submittedName>
</protein>
<dbReference type="EMBL" id="CM042886">
    <property type="protein sequence ID" value="KAI4339768.1"/>
    <property type="molecule type" value="Genomic_DNA"/>
</dbReference>
<keyword evidence="2" id="KW-1185">Reference proteome</keyword>
<sequence length="88" mass="9622">MAMAGPCFSPRRHHLSQSAASTPTVLPVHPPTIDFSLQSPNCPWSVYKDRPPPLLLLLLVPLPSLAELDNPTEKPFVFSSLSRGIECC</sequence>
<reference evidence="2" key="1">
    <citation type="journal article" date="2023" name="Front. Plant Sci.">
        <title>Chromosomal-level genome assembly of Melastoma candidum provides insights into trichome evolution.</title>
        <authorList>
            <person name="Zhong Y."/>
            <person name="Wu W."/>
            <person name="Sun C."/>
            <person name="Zou P."/>
            <person name="Liu Y."/>
            <person name="Dai S."/>
            <person name="Zhou R."/>
        </authorList>
    </citation>
    <scope>NUCLEOTIDE SEQUENCE [LARGE SCALE GENOMIC DNA]</scope>
</reference>
<accession>A0ACB9NUC6</accession>
<dbReference type="Proteomes" id="UP001057402">
    <property type="component" value="Chromosome 7"/>
</dbReference>
<organism evidence="1 2">
    <name type="scientific">Melastoma candidum</name>
    <dbReference type="NCBI Taxonomy" id="119954"/>
    <lineage>
        <taxon>Eukaryota</taxon>
        <taxon>Viridiplantae</taxon>
        <taxon>Streptophyta</taxon>
        <taxon>Embryophyta</taxon>
        <taxon>Tracheophyta</taxon>
        <taxon>Spermatophyta</taxon>
        <taxon>Magnoliopsida</taxon>
        <taxon>eudicotyledons</taxon>
        <taxon>Gunneridae</taxon>
        <taxon>Pentapetalae</taxon>
        <taxon>rosids</taxon>
        <taxon>malvids</taxon>
        <taxon>Myrtales</taxon>
        <taxon>Melastomataceae</taxon>
        <taxon>Melastomatoideae</taxon>
        <taxon>Melastomateae</taxon>
        <taxon>Melastoma</taxon>
    </lineage>
</organism>